<comment type="caution">
    <text evidence="2">The sequence shown here is derived from an EMBL/GenBank/DDBJ whole genome shotgun (WGS) entry which is preliminary data.</text>
</comment>
<feature type="compositionally biased region" description="Polar residues" evidence="1">
    <location>
        <begin position="104"/>
        <end position="122"/>
    </location>
</feature>
<accession>A0AAJ0MMC8</accession>
<sequence>MFCGLPIPFQSRSGHNASTMEPRKINKLRRKQKKVQLASSNQFQYQGKPPKGPARTCNNSTSPEPITPGNGPRPSHSHPQLTPRGAMVEDAPKEQDLQPDDRSATATEAGTQQPTKASTTPNMGKPRMMTPRIRSVIVRSRTATGPRYRYRHYVVRQSLPSTSEQRTT</sequence>
<evidence type="ECO:0000256" key="1">
    <source>
        <dbReference type="SAM" id="MobiDB-lite"/>
    </source>
</evidence>
<gene>
    <name evidence="2" type="ORF">B0T23DRAFT_399559</name>
</gene>
<evidence type="ECO:0000313" key="2">
    <source>
        <dbReference type="EMBL" id="KAK3485994.1"/>
    </source>
</evidence>
<keyword evidence="3" id="KW-1185">Reference proteome</keyword>
<dbReference type="RefSeq" id="XP_062688757.1">
    <property type="nucleotide sequence ID" value="XM_062838431.1"/>
</dbReference>
<feature type="region of interest" description="Disordered" evidence="1">
    <location>
        <begin position="1"/>
        <end position="144"/>
    </location>
</feature>
<feature type="compositionally biased region" description="Polar residues" evidence="1">
    <location>
        <begin position="10"/>
        <end position="19"/>
    </location>
</feature>
<organism evidence="2 3">
    <name type="scientific">Neurospora hispaniola</name>
    <dbReference type="NCBI Taxonomy" id="588809"/>
    <lineage>
        <taxon>Eukaryota</taxon>
        <taxon>Fungi</taxon>
        <taxon>Dikarya</taxon>
        <taxon>Ascomycota</taxon>
        <taxon>Pezizomycotina</taxon>
        <taxon>Sordariomycetes</taxon>
        <taxon>Sordariomycetidae</taxon>
        <taxon>Sordariales</taxon>
        <taxon>Sordariaceae</taxon>
        <taxon>Neurospora</taxon>
    </lineage>
</organism>
<protein>
    <submittedName>
        <fullName evidence="2">Uncharacterized protein</fullName>
    </submittedName>
</protein>
<dbReference type="EMBL" id="JAULSX010000009">
    <property type="protein sequence ID" value="KAK3485994.1"/>
    <property type="molecule type" value="Genomic_DNA"/>
</dbReference>
<reference evidence="2 3" key="1">
    <citation type="journal article" date="2023" name="Mol. Phylogenet. Evol.">
        <title>Genome-scale phylogeny and comparative genomics of the fungal order Sordariales.</title>
        <authorList>
            <person name="Hensen N."/>
            <person name="Bonometti L."/>
            <person name="Westerberg I."/>
            <person name="Brannstrom I.O."/>
            <person name="Guillou S."/>
            <person name="Cros-Aarteil S."/>
            <person name="Calhoun S."/>
            <person name="Haridas S."/>
            <person name="Kuo A."/>
            <person name="Mondo S."/>
            <person name="Pangilinan J."/>
            <person name="Riley R."/>
            <person name="LaButti K."/>
            <person name="Andreopoulos B."/>
            <person name="Lipzen A."/>
            <person name="Chen C."/>
            <person name="Yan M."/>
            <person name="Daum C."/>
            <person name="Ng V."/>
            <person name="Clum A."/>
            <person name="Steindorff A."/>
            <person name="Ohm R.A."/>
            <person name="Martin F."/>
            <person name="Silar P."/>
            <person name="Natvig D.O."/>
            <person name="Lalanne C."/>
            <person name="Gautier V."/>
            <person name="Ament-Velasquez S.L."/>
            <person name="Kruys A."/>
            <person name="Hutchinson M.I."/>
            <person name="Powell A.J."/>
            <person name="Barry K."/>
            <person name="Miller A.N."/>
            <person name="Grigoriev I.V."/>
            <person name="Debuchy R."/>
            <person name="Gladieux P."/>
            <person name="Hiltunen Thoren M."/>
            <person name="Johannesson H."/>
        </authorList>
    </citation>
    <scope>NUCLEOTIDE SEQUENCE [LARGE SCALE GENOMIC DNA]</scope>
    <source>
        <strain evidence="2 3">FGSC 10403</strain>
    </source>
</reference>
<dbReference type="Proteomes" id="UP001285908">
    <property type="component" value="Unassembled WGS sequence"/>
</dbReference>
<dbReference type="GeneID" id="87876053"/>
<dbReference type="AlphaFoldDB" id="A0AAJ0MMC8"/>
<name>A0AAJ0MMC8_9PEZI</name>
<feature type="compositionally biased region" description="Basic and acidic residues" evidence="1">
    <location>
        <begin position="90"/>
        <end position="103"/>
    </location>
</feature>
<evidence type="ECO:0000313" key="3">
    <source>
        <dbReference type="Proteomes" id="UP001285908"/>
    </source>
</evidence>
<feature type="compositionally biased region" description="Basic residues" evidence="1">
    <location>
        <begin position="25"/>
        <end position="34"/>
    </location>
</feature>
<proteinExistence type="predicted"/>